<sequence>MIIQVIGQPFSGKTSLAKYISKKLNIKYFCAEDMYYNDYQKVTDDYADLILNNNDFIIDGSISWFYKSAFFKRDILIWVETDDNERIERINNLEMKIDWLKKIDYNKYYKYNDEYFELSRNYQEKQKLLNLLFMEFEIADSKKIIIDGAISNKEQFKIIIDLILEKKKKNYLKGNIDLFKVYKKEVGMSIKNIKQSLKIVKSTNIKQTKLFEKQYIKYEKLISNDKYISYKNNLKNSFRNSKKNIKNIYNVSNISLQPDKKLVKDLSSLTNYKTAIETSKFIKNIIKILDIEKHKLKR</sequence>
<dbReference type="AlphaFoldDB" id="A0A222ENT5"/>
<dbReference type="EMBL" id="CP022535">
    <property type="protein sequence ID" value="ASP28160.1"/>
    <property type="molecule type" value="Genomic_DNA"/>
</dbReference>
<gene>
    <name evidence="1" type="ORF">SCORR_v1c03860</name>
</gene>
<proteinExistence type="predicted"/>
<evidence type="ECO:0000313" key="2">
    <source>
        <dbReference type="Proteomes" id="UP000203229"/>
    </source>
</evidence>
<dbReference type="KEGG" id="scou:SCORR_v1c03860"/>
<dbReference type="OrthoDB" id="1201990at2"/>
<name>A0A222ENT5_9MOLU</name>
<dbReference type="Proteomes" id="UP000203229">
    <property type="component" value="Chromosome"/>
</dbReference>
<dbReference type="RefSeq" id="WP_094048644.1">
    <property type="nucleotide sequence ID" value="NZ_CP022535.1"/>
</dbReference>
<dbReference type="InterPro" id="IPR027417">
    <property type="entry name" value="P-loop_NTPase"/>
</dbReference>
<dbReference type="Gene3D" id="3.40.50.300">
    <property type="entry name" value="P-loop containing nucleotide triphosphate hydrolases"/>
    <property type="match status" value="1"/>
</dbReference>
<evidence type="ECO:0000313" key="1">
    <source>
        <dbReference type="EMBL" id="ASP28160.1"/>
    </source>
</evidence>
<protein>
    <submittedName>
        <fullName evidence="1">Uncharacterized protein</fullName>
    </submittedName>
</protein>
<keyword evidence="2" id="KW-1185">Reference proteome</keyword>
<reference evidence="1 2" key="1">
    <citation type="submission" date="2017-07" db="EMBL/GenBank/DDBJ databases">
        <title>Complete genome sequence of Spiroplasma corruscae EC-1 (DSM 19793).</title>
        <authorList>
            <person name="Tsai Y.-M."/>
            <person name="Lo W.-S."/>
            <person name="Kuo C.-H."/>
        </authorList>
    </citation>
    <scope>NUCLEOTIDE SEQUENCE [LARGE SCALE GENOMIC DNA]</scope>
    <source>
        <strain evidence="1 2">EC-1</strain>
    </source>
</reference>
<dbReference type="SUPFAM" id="SSF52540">
    <property type="entry name" value="P-loop containing nucleoside triphosphate hydrolases"/>
    <property type="match status" value="1"/>
</dbReference>
<organism evidence="1 2">
    <name type="scientific">Spiroplasma corruscae</name>
    <dbReference type="NCBI Taxonomy" id="216934"/>
    <lineage>
        <taxon>Bacteria</taxon>
        <taxon>Bacillati</taxon>
        <taxon>Mycoplasmatota</taxon>
        <taxon>Mollicutes</taxon>
        <taxon>Entomoplasmatales</taxon>
        <taxon>Spiroplasmataceae</taxon>
        <taxon>Spiroplasma</taxon>
    </lineage>
</organism>
<accession>A0A222ENT5</accession>